<evidence type="ECO:0000313" key="2">
    <source>
        <dbReference type="Proteomes" id="UP000663824"/>
    </source>
</evidence>
<accession>A0A816K193</accession>
<dbReference type="Proteomes" id="UP000663824">
    <property type="component" value="Unassembled WGS sequence"/>
</dbReference>
<comment type="caution">
    <text evidence="1">The sequence shown here is derived from an EMBL/GenBank/DDBJ whole genome shotgun (WGS) entry which is preliminary data.</text>
</comment>
<protein>
    <submittedName>
        <fullName evidence="1">Uncharacterized protein</fullName>
    </submittedName>
</protein>
<reference evidence="1" key="1">
    <citation type="submission" date="2021-02" db="EMBL/GenBank/DDBJ databases">
        <authorList>
            <person name="Nowell W R."/>
        </authorList>
    </citation>
    <scope>NUCLEOTIDE SEQUENCE</scope>
</reference>
<proteinExistence type="predicted"/>
<evidence type="ECO:0000313" key="1">
    <source>
        <dbReference type="EMBL" id="CAF1906973.1"/>
    </source>
</evidence>
<sequence>MGESHYLNDLDSTRTQEFSSDDSTVWLESFIRKIQSSCGHAIRIEISSVDNSATSLTLAIQETLESLRDAVNLVSDDYAIFNEEHN</sequence>
<gene>
    <name evidence="1" type="ORF">MBJ925_LOCUS509</name>
</gene>
<dbReference type="EMBL" id="CAJNRE010000031">
    <property type="protein sequence ID" value="CAF1906973.1"/>
    <property type="molecule type" value="Genomic_DNA"/>
</dbReference>
<organism evidence="1 2">
    <name type="scientific">Rotaria magnacalcarata</name>
    <dbReference type="NCBI Taxonomy" id="392030"/>
    <lineage>
        <taxon>Eukaryota</taxon>
        <taxon>Metazoa</taxon>
        <taxon>Spiralia</taxon>
        <taxon>Gnathifera</taxon>
        <taxon>Rotifera</taxon>
        <taxon>Eurotatoria</taxon>
        <taxon>Bdelloidea</taxon>
        <taxon>Philodinida</taxon>
        <taxon>Philodinidae</taxon>
        <taxon>Rotaria</taxon>
    </lineage>
</organism>
<dbReference type="AlphaFoldDB" id="A0A816K193"/>
<name>A0A816K193_9BILA</name>